<dbReference type="EMBL" id="FWXS01000005">
    <property type="protein sequence ID" value="SMC65505.1"/>
    <property type="molecule type" value="Genomic_DNA"/>
</dbReference>
<evidence type="ECO:0000313" key="3">
    <source>
        <dbReference type="Proteomes" id="UP000192393"/>
    </source>
</evidence>
<dbReference type="Gene3D" id="3.30.450.40">
    <property type="match status" value="1"/>
</dbReference>
<dbReference type="OrthoDB" id="627374at2"/>
<evidence type="ECO:0000313" key="2">
    <source>
        <dbReference type="EMBL" id="SMC65505.1"/>
    </source>
</evidence>
<evidence type="ECO:0000256" key="1">
    <source>
        <dbReference type="SAM" id="Coils"/>
    </source>
</evidence>
<organism evidence="2 3">
    <name type="scientific">Moheibacter sediminis</name>
    <dbReference type="NCBI Taxonomy" id="1434700"/>
    <lineage>
        <taxon>Bacteria</taxon>
        <taxon>Pseudomonadati</taxon>
        <taxon>Bacteroidota</taxon>
        <taxon>Flavobacteriia</taxon>
        <taxon>Flavobacteriales</taxon>
        <taxon>Weeksellaceae</taxon>
        <taxon>Moheibacter</taxon>
    </lineage>
</organism>
<reference evidence="2 3" key="1">
    <citation type="submission" date="2017-04" db="EMBL/GenBank/DDBJ databases">
        <authorList>
            <person name="Afonso C.L."/>
            <person name="Miller P.J."/>
            <person name="Scott M.A."/>
            <person name="Spackman E."/>
            <person name="Goraichik I."/>
            <person name="Dimitrov K.M."/>
            <person name="Suarez D.L."/>
            <person name="Swayne D.E."/>
        </authorList>
    </citation>
    <scope>NUCLEOTIDE SEQUENCE [LARGE SCALE GENOMIC DNA]</scope>
    <source>
        <strain evidence="2 3">CGMCC 1.12708</strain>
    </source>
</reference>
<dbReference type="InterPro" id="IPR029016">
    <property type="entry name" value="GAF-like_dom_sf"/>
</dbReference>
<keyword evidence="1" id="KW-0175">Coiled coil</keyword>
<gene>
    <name evidence="2" type="ORF">SAMN06296427_105127</name>
</gene>
<protein>
    <recommendedName>
        <fullName evidence="4">GAF domain-containing protein</fullName>
    </recommendedName>
</protein>
<dbReference type="STRING" id="1434700.SAMN06296427_105127"/>
<dbReference type="AlphaFoldDB" id="A0A1W2AXQ0"/>
<evidence type="ECO:0008006" key="4">
    <source>
        <dbReference type="Google" id="ProtNLM"/>
    </source>
</evidence>
<dbReference type="Proteomes" id="UP000192393">
    <property type="component" value="Unassembled WGS sequence"/>
</dbReference>
<accession>A0A1W2AXQ0</accession>
<feature type="coiled-coil region" evidence="1">
    <location>
        <begin position="381"/>
        <end position="408"/>
    </location>
</feature>
<name>A0A1W2AXQ0_9FLAO</name>
<dbReference type="RefSeq" id="WP_084017333.1">
    <property type="nucleotide sequence ID" value="NZ_FWXS01000005.1"/>
</dbReference>
<dbReference type="SUPFAM" id="SSF55781">
    <property type="entry name" value="GAF domain-like"/>
    <property type="match status" value="1"/>
</dbReference>
<proteinExistence type="predicted"/>
<sequence>MKSFSEYEMPFEPVLSFEAVISELEKKVENGNADERTIHLLEKVNEIPEFKSGFNNFGLVQQYSELISELLSDLFPKLLTDNEIKAATLPLSNLTFNSTERFQKLIAEAGKEFQIADTNFDSDEFYIMSCSIILAFHYHVPFSSTYPMYFNMRDKDGIQRFFRILYNADFLEIYPTENAKNLTETEIEFLMDNIDDIDLWKEKFPPQSWLLKGFGLMNLYDATIETSVSNLKQELLNKSNSDKHSSTERLEDNLKSIFNVKDLSVGISDYNPLTKRIVKTTFNDYVTSQLVHSNHDSIPVENSRFLKHLNENKPFVISNTDKYIVSHPDEEVALKLQKSGVKSAMLIPMKKDDNLLGIMEFVSETPHGFNSITAQRIDLILSFLIESMERAQREISNLTDALIQKEYTSIHPSVAWKFQKEAENFIKSPTQDYAFREVMFQDVYALYGEVDIKNSSVARNNCIKEDIQNQLNMLMDVLDELKKQTKLELLDQRKFEIESHLNNLNFSLEAGTEQEIQQYIANEIHPILANLNLDENQNNSISRYLKSLDPITGLYYHARQNFDDTISIINKKLASVLDEKQVGIQQVFPHYFERFKTDGIEHNIYIGSSITPTRNFDLLYLYNMRLWQLQAICEMENEHHRIKPFLPIQLDVTSLILAFNQPLAIRFRMDEKRFDVDGTYNARYEIVKKRIDKAFVKDTDERITQPGKITIVYSHSNEETEYLKYIKFLQHKGILDAETEFLQVENLQGITGLKALRVKILRQEEMKNQAYFTYEELVAGLK</sequence>
<keyword evidence="3" id="KW-1185">Reference proteome</keyword>